<dbReference type="Proteomes" id="UP000273119">
    <property type="component" value="Unassembled WGS sequence"/>
</dbReference>
<feature type="domain" description="D-isomer specific 2-hydroxyacid dehydrogenase NAD-binding" evidence="3">
    <location>
        <begin position="114"/>
        <end position="270"/>
    </location>
</feature>
<dbReference type="SUPFAM" id="SSF51735">
    <property type="entry name" value="NAD(P)-binding Rossmann-fold domains"/>
    <property type="match status" value="1"/>
</dbReference>
<dbReference type="PANTHER" id="PTHR43333">
    <property type="entry name" value="2-HACID_DH_C DOMAIN-CONTAINING PROTEIN"/>
    <property type="match status" value="1"/>
</dbReference>
<evidence type="ECO:0000259" key="3">
    <source>
        <dbReference type="Pfam" id="PF02826"/>
    </source>
</evidence>
<accession>A0A496PHK8</accession>
<protein>
    <submittedName>
        <fullName evidence="4">Hydroxyacid dehydrogenase</fullName>
    </submittedName>
</protein>
<dbReference type="GO" id="GO:0051287">
    <property type="term" value="F:NAD binding"/>
    <property type="evidence" value="ECO:0007669"/>
    <property type="project" value="InterPro"/>
</dbReference>
<dbReference type="EMBL" id="QQXL01000006">
    <property type="protein sequence ID" value="RKW69971.1"/>
    <property type="molecule type" value="Genomic_DNA"/>
</dbReference>
<dbReference type="PANTHER" id="PTHR43333:SF1">
    <property type="entry name" value="D-ISOMER SPECIFIC 2-HYDROXYACID DEHYDROGENASE NAD-BINDING DOMAIN-CONTAINING PROTEIN"/>
    <property type="match status" value="1"/>
</dbReference>
<dbReference type="RefSeq" id="WP_121485643.1">
    <property type="nucleotide sequence ID" value="NZ_QQXL01000006.1"/>
</dbReference>
<keyword evidence="2" id="KW-0520">NAD</keyword>
<keyword evidence="5" id="KW-1185">Reference proteome</keyword>
<organism evidence="4 5">
    <name type="scientific">Galactobacter caseinivorans</name>
    <dbReference type="NCBI Taxonomy" id="2676123"/>
    <lineage>
        <taxon>Bacteria</taxon>
        <taxon>Bacillati</taxon>
        <taxon>Actinomycetota</taxon>
        <taxon>Actinomycetes</taxon>
        <taxon>Micrococcales</taxon>
        <taxon>Micrococcaceae</taxon>
        <taxon>Galactobacter</taxon>
    </lineage>
</organism>
<gene>
    <name evidence="4" type="ORF">DWQ67_10960</name>
</gene>
<dbReference type="AlphaFoldDB" id="A0A496PHK8"/>
<dbReference type="InterPro" id="IPR006140">
    <property type="entry name" value="D-isomer_DH_NAD-bd"/>
</dbReference>
<reference evidence="4 5" key="1">
    <citation type="submission" date="2018-07" db="EMBL/GenBank/DDBJ databases">
        <title>Arthrobacter sp. nov., isolated from raw cow's milk with high bacterial count.</title>
        <authorList>
            <person name="Hahne J."/>
            <person name="Isele D."/>
            <person name="Lipski A."/>
        </authorList>
    </citation>
    <scope>NUCLEOTIDE SEQUENCE [LARGE SCALE GENOMIC DNA]</scope>
    <source>
        <strain evidence="4 5">JZ R-183</strain>
    </source>
</reference>
<comment type="caution">
    <text evidence="4">The sequence shown here is derived from an EMBL/GenBank/DDBJ whole genome shotgun (WGS) entry which is preliminary data.</text>
</comment>
<dbReference type="InterPro" id="IPR036291">
    <property type="entry name" value="NAD(P)-bd_dom_sf"/>
</dbReference>
<dbReference type="GO" id="GO:0016491">
    <property type="term" value="F:oxidoreductase activity"/>
    <property type="evidence" value="ECO:0007669"/>
    <property type="project" value="UniProtKB-KW"/>
</dbReference>
<proteinExistence type="predicted"/>
<evidence type="ECO:0000313" key="4">
    <source>
        <dbReference type="EMBL" id="RKW69971.1"/>
    </source>
</evidence>
<dbReference type="Pfam" id="PF02826">
    <property type="entry name" value="2-Hacid_dh_C"/>
    <property type="match status" value="1"/>
</dbReference>
<name>A0A496PHK8_9MICC</name>
<evidence type="ECO:0000256" key="1">
    <source>
        <dbReference type="ARBA" id="ARBA00023002"/>
    </source>
</evidence>
<dbReference type="SUPFAM" id="SSF52283">
    <property type="entry name" value="Formate/glycerate dehydrogenase catalytic domain-like"/>
    <property type="match status" value="1"/>
</dbReference>
<sequence length="307" mass="32101">MSPAPRVAVYGTQNQFLFDAIAEGGGQLVSLEKSPEALVLDHQNDAAGLAQVLERTPSIRWVQLPTAGIEAYKGALAAHPELQWTSAKGAYAEPVAEHALALTLAILRGLKERGAARSWGPSYGTSLFGLNAVVVGAGGVGLEIVRLLNGFRMNVDVVRRTDAPAAGARNTVPAAELDSLLPHADVVVVAAALTPGTRAMFGAEQFGLMTSGAAFVNIARGGLVDTDALVQALRAGRILGAGLDVTDPEPLPDGHPLWEEPRALITPHVADTLEMIQPLLAARFVSNLRRFGAGEELEGVVDAEAGY</sequence>
<keyword evidence="1" id="KW-0560">Oxidoreductase</keyword>
<evidence type="ECO:0000256" key="2">
    <source>
        <dbReference type="ARBA" id="ARBA00023027"/>
    </source>
</evidence>
<evidence type="ECO:0000313" key="5">
    <source>
        <dbReference type="Proteomes" id="UP000273119"/>
    </source>
</evidence>
<dbReference type="Gene3D" id="3.40.50.720">
    <property type="entry name" value="NAD(P)-binding Rossmann-like Domain"/>
    <property type="match status" value="2"/>
</dbReference>